<dbReference type="SUPFAM" id="SSF52096">
    <property type="entry name" value="ClpP/crotonase"/>
    <property type="match status" value="1"/>
</dbReference>
<reference evidence="1" key="1">
    <citation type="submission" date="2020-10" db="EMBL/GenBank/DDBJ databases">
        <title>Taxonomic study of unclassified bacteria belonging to the class Ktedonobacteria.</title>
        <authorList>
            <person name="Yabe S."/>
            <person name="Wang C.M."/>
            <person name="Zheng Y."/>
            <person name="Sakai Y."/>
            <person name="Cavaletti L."/>
            <person name="Monciardini P."/>
            <person name="Donadio S."/>
        </authorList>
    </citation>
    <scope>NUCLEOTIDE SEQUENCE</scope>
    <source>
        <strain evidence="1">ID150040</strain>
    </source>
</reference>
<comment type="caution">
    <text evidence="1">The sequence shown here is derived from an EMBL/GenBank/DDBJ whole genome shotgun (WGS) entry which is preliminary data.</text>
</comment>
<sequence>MSNVHVRSHKDILWLILDKPPLNTLTAVILDKLNAAIHKTLQRSSRLVVITGTGERAFCAGVDMPDDDERHRQDLLRAAKETEAALDQLRKQHVPLVSLVKGSAFGAGCELAALCDVVIARDDALFRLPAVNARVFSSAVSTYLPSLISQEHTTRLMQSGETLTAQEAMRLGLAHQVLPAHHFLSDTEELLVMLATIGSPV</sequence>
<dbReference type="EMBL" id="BNJK01000001">
    <property type="protein sequence ID" value="GHO92515.1"/>
    <property type="molecule type" value="Genomic_DNA"/>
</dbReference>
<dbReference type="CDD" id="cd06558">
    <property type="entry name" value="crotonase-like"/>
    <property type="match status" value="1"/>
</dbReference>
<dbReference type="Gene3D" id="3.90.226.10">
    <property type="entry name" value="2-enoyl-CoA Hydratase, Chain A, domain 1"/>
    <property type="match status" value="1"/>
</dbReference>
<dbReference type="GO" id="GO:0003824">
    <property type="term" value="F:catalytic activity"/>
    <property type="evidence" value="ECO:0007669"/>
    <property type="project" value="UniProtKB-ARBA"/>
</dbReference>
<dbReference type="Proteomes" id="UP000597444">
    <property type="component" value="Unassembled WGS sequence"/>
</dbReference>
<dbReference type="RefSeq" id="WP_220203341.1">
    <property type="nucleotide sequence ID" value="NZ_BNJK01000001.1"/>
</dbReference>
<dbReference type="InterPro" id="IPR029045">
    <property type="entry name" value="ClpP/crotonase-like_dom_sf"/>
</dbReference>
<dbReference type="PANTHER" id="PTHR11941:SF54">
    <property type="entry name" value="ENOYL-COA HYDRATASE, MITOCHONDRIAL"/>
    <property type="match status" value="1"/>
</dbReference>
<name>A0A8J3N1T3_9CHLR</name>
<dbReference type="PANTHER" id="PTHR11941">
    <property type="entry name" value="ENOYL-COA HYDRATASE-RELATED"/>
    <property type="match status" value="1"/>
</dbReference>
<dbReference type="Pfam" id="PF00378">
    <property type="entry name" value="ECH_1"/>
    <property type="match status" value="1"/>
</dbReference>
<dbReference type="AlphaFoldDB" id="A0A8J3N1T3"/>
<dbReference type="InterPro" id="IPR001753">
    <property type="entry name" value="Enoyl-CoA_hydra/iso"/>
</dbReference>
<proteinExistence type="predicted"/>
<evidence type="ECO:0000313" key="2">
    <source>
        <dbReference type="Proteomes" id="UP000597444"/>
    </source>
</evidence>
<evidence type="ECO:0008006" key="3">
    <source>
        <dbReference type="Google" id="ProtNLM"/>
    </source>
</evidence>
<evidence type="ECO:0000313" key="1">
    <source>
        <dbReference type="EMBL" id="GHO92515.1"/>
    </source>
</evidence>
<keyword evidence="2" id="KW-1185">Reference proteome</keyword>
<protein>
    <recommendedName>
        <fullName evidence="3">Enoyl-CoA hydratase</fullName>
    </recommendedName>
</protein>
<gene>
    <name evidence="1" type="ORF">KSF_025630</name>
</gene>
<accession>A0A8J3N1T3</accession>
<dbReference type="GO" id="GO:0006635">
    <property type="term" value="P:fatty acid beta-oxidation"/>
    <property type="evidence" value="ECO:0007669"/>
    <property type="project" value="TreeGrafter"/>
</dbReference>
<organism evidence="1 2">
    <name type="scientific">Reticulibacter mediterranei</name>
    <dbReference type="NCBI Taxonomy" id="2778369"/>
    <lineage>
        <taxon>Bacteria</taxon>
        <taxon>Bacillati</taxon>
        <taxon>Chloroflexota</taxon>
        <taxon>Ktedonobacteria</taxon>
        <taxon>Ktedonobacterales</taxon>
        <taxon>Reticulibacteraceae</taxon>
        <taxon>Reticulibacter</taxon>
    </lineage>
</organism>